<dbReference type="AlphaFoldDB" id="A0A7K3LZ70"/>
<name>A0A7K3LZ70_9ACTN</name>
<dbReference type="PROSITE" id="PS50943">
    <property type="entry name" value="HTH_CROC1"/>
    <property type="match status" value="1"/>
</dbReference>
<dbReference type="Gene3D" id="1.25.40.10">
    <property type="entry name" value="Tetratricopeptide repeat domain"/>
    <property type="match status" value="1"/>
</dbReference>
<dbReference type="SMART" id="SM00530">
    <property type="entry name" value="HTH_XRE"/>
    <property type="match status" value="1"/>
</dbReference>
<dbReference type="InterPro" id="IPR027417">
    <property type="entry name" value="P-loop_NTPase"/>
</dbReference>
<reference evidence="2 3" key="1">
    <citation type="submission" date="2019-11" db="EMBL/GenBank/DDBJ databases">
        <authorList>
            <person name="Li X.-J."/>
            <person name="Feng X.-M."/>
        </authorList>
    </citation>
    <scope>NUCLEOTIDE SEQUENCE [LARGE SCALE GENOMIC DNA]</scope>
    <source>
        <strain evidence="2 3">XMNu-373</strain>
    </source>
</reference>
<dbReference type="SMART" id="SM00028">
    <property type="entry name" value="TPR"/>
    <property type="match status" value="5"/>
</dbReference>
<evidence type="ECO:0000313" key="3">
    <source>
        <dbReference type="Proteomes" id="UP000460435"/>
    </source>
</evidence>
<dbReference type="SUPFAM" id="SSF48452">
    <property type="entry name" value="TPR-like"/>
    <property type="match status" value="2"/>
</dbReference>
<dbReference type="GO" id="GO:0003677">
    <property type="term" value="F:DNA binding"/>
    <property type="evidence" value="ECO:0007669"/>
    <property type="project" value="InterPro"/>
</dbReference>
<dbReference type="InterPro" id="IPR011990">
    <property type="entry name" value="TPR-like_helical_dom_sf"/>
</dbReference>
<dbReference type="InterPro" id="IPR010982">
    <property type="entry name" value="Lambda_DNA-bd_dom_sf"/>
</dbReference>
<feature type="domain" description="HTH cro/C1-type" evidence="1">
    <location>
        <begin position="12"/>
        <end position="67"/>
    </location>
</feature>
<dbReference type="PANTHER" id="PTHR47691:SF3">
    <property type="entry name" value="HTH-TYPE TRANSCRIPTIONAL REGULATOR RV0890C-RELATED"/>
    <property type="match status" value="1"/>
</dbReference>
<dbReference type="Gene3D" id="3.40.50.300">
    <property type="entry name" value="P-loop containing nucleotide triphosphate hydrolases"/>
    <property type="match status" value="1"/>
</dbReference>
<dbReference type="Gene3D" id="1.10.10.10">
    <property type="entry name" value="Winged helix-like DNA-binding domain superfamily/Winged helix DNA-binding domain"/>
    <property type="match status" value="1"/>
</dbReference>
<organism evidence="2 3">
    <name type="scientific">Phytoactinopolyspora mesophila</name>
    <dbReference type="NCBI Taxonomy" id="2650750"/>
    <lineage>
        <taxon>Bacteria</taxon>
        <taxon>Bacillati</taxon>
        <taxon>Actinomycetota</taxon>
        <taxon>Actinomycetes</taxon>
        <taxon>Jiangellales</taxon>
        <taxon>Jiangellaceae</taxon>
        <taxon>Phytoactinopolyspora</taxon>
    </lineage>
</organism>
<dbReference type="Gene3D" id="1.10.260.40">
    <property type="entry name" value="lambda repressor-like DNA-binding domains"/>
    <property type="match status" value="1"/>
</dbReference>
<dbReference type="Pfam" id="PF00931">
    <property type="entry name" value="NB-ARC"/>
    <property type="match status" value="1"/>
</dbReference>
<keyword evidence="3" id="KW-1185">Reference proteome</keyword>
<dbReference type="PRINTS" id="PR00364">
    <property type="entry name" value="DISEASERSIST"/>
</dbReference>
<accession>A0A7K3LZ70</accession>
<comment type="caution">
    <text evidence="2">The sequence shown here is derived from an EMBL/GenBank/DDBJ whole genome shotgun (WGS) entry which is preliminary data.</text>
</comment>
<dbReference type="InterPro" id="IPR036388">
    <property type="entry name" value="WH-like_DNA-bd_sf"/>
</dbReference>
<dbReference type="InterPro" id="IPR019734">
    <property type="entry name" value="TPR_rpt"/>
</dbReference>
<dbReference type="GO" id="GO:0043531">
    <property type="term" value="F:ADP binding"/>
    <property type="evidence" value="ECO:0007669"/>
    <property type="project" value="InterPro"/>
</dbReference>
<sequence length="795" mass="86447">MRVPPLEFAALLRQHRSTAGLSQEELAQRAGLSGDAVAALERGRRRAPRPLTVRLLADALRLEGEARAAFVEAAWQPAPADRPTPRPTPLTPDEFIGRAADLAESIRLLNETATRVLTLTGPGGVGKTRMATEVAAAMRASFPDGVHWVSLSPSSNEPAVTAAIAAALGLNIPRDSGRLDLLAEHIGARRMMVVLDNCEHVVDVAATLCVTLLRRCPALSILATSRELLRVPGEVIQPVPPLARPHAARLFITRAGSHGVDPPEENLAHIDAICERLDGLPLAIELAAARVRILTIEQIADELSASTRILSSGVRTAPHRHQSLHAAIEWSHDLLDAEEQRFFAVLSVFSGGWTMPAAHAVWSSVRPGASWAHAVDLSARLADKSLIIVTRDEATARYGMFDVIHEYAADCLTENGLRSPAELAHLSYYAQLAVDAEPELNEPDRWIRLRELDAEFGNMRAAMRRALSHQQHEQALRLAGALYPFAYLRGYYSTGRAWLETALAAARAQPQSPEPAMLAKAMCGSGYLAFLQCEYDVAVARLEAAVELYRQHSDQQGTAVSLRYLGSVARERGAYEQAEDLHRQSLAIYAEHSDDTGSAWARHHLAFVSWLQEKWTAAREYSTVALEHFERVSDTEGIVGSLVNLGAVALYTGDLDTAETRLRRALNQACEHGFHEGVAWAQNQLGLVAWSRGQLDTAAELLDASLAEHRELGDRWRAASVLEALAAVAHAHGQTWRAAFLLGAASAVRNQIGAPVPVCEQPAHEHTTQAARDALGEDQFSAAWASGQNTPLHQI</sequence>
<gene>
    <name evidence="2" type="ORF">F7O44_04355</name>
</gene>
<proteinExistence type="predicted"/>
<evidence type="ECO:0000313" key="2">
    <source>
        <dbReference type="EMBL" id="NDL56299.1"/>
    </source>
</evidence>
<dbReference type="SUPFAM" id="SSF47413">
    <property type="entry name" value="lambda repressor-like DNA-binding domains"/>
    <property type="match status" value="1"/>
</dbReference>
<dbReference type="Pfam" id="PF13560">
    <property type="entry name" value="HTH_31"/>
    <property type="match status" value="1"/>
</dbReference>
<dbReference type="CDD" id="cd00093">
    <property type="entry name" value="HTH_XRE"/>
    <property type="match status" value="1"/>
</dbReference>
<dbReference type="EMBL" id="WLZY01000001">
    <property type="protein sequence ID" value="NDL56299.1"/>
    <property type="molecule type" value="Genomic_DNA"/>
</dbReference>
<dbReference type="Pfam" id="PF13424">
    <property type="entry name" value="TPR_12"/>
    <property type="match status" value="2"/>
</dbReference>
<evidence type="ECO:0000259" key="1">
    <source>
        <dbReference type="PROSITE" id="PS50943"/>
    </source>
</evidence>
<protein>
    <submittedName>
        <fullName evidence="2">Tetratricopeptide repeat protein</fullName>
    </submittedName>
</protein>
<dbReference type="PANTHER" id="PTHR47691">
    <property type="entry name" value="REGULATOR-RELATED"/>
    <property type="match status" value="1"/>
</dbReference>
<dbReference type="Proteomes" id="UP000460435">
    <property type="component" value="Unassembled WGS sequence"/>
</dbReference>
<dbReference type="InterPro" id="IPR002182">
    <property type="entry name" value="NB-ARC"/>
</dbReference>
<dbReference type="SUPFAM" id="SSF52540">
    <property type="entry name" value="P-loop containing nucleoside triphosphate hydrolases"/>
    <property type="match status" value="1"/>
</dbReference>
<dbReference type="InterPro" id="IPR001387">
    <property type="entry name" value="Cro/C1-type_HTH"/>
</dbReference>